<name>A0ABV2BU05_9GAMM</name>
<sequence length="370" mass="42519">MNQNKNQQIADIFASVESKSIFDNKQNASQSMTFSYLFFSDVRKDITDQNKYRFARELVEFADQSGFHAVYFPERHFYEFGSIYANNSIMAAYFAPLTKNIRLRTAAVTATLHHPVEIVENWAMVDILSNGRVDLGIGNGWNKADFVLSPDTYHDRVNLRNERIPMIQKLWRGESIEFAGPDGEMFSTRVFPRPIQPEINIWYVSASPQGFEYAGSMGYNIFTMLYGIDLNELEKKIKAYRKARAKAGFDPEAGIVSLMMHTFVHPDAEWVNRVVREPFKDYIRSSLAPHMKAAGKKLDQQEMEKMVDYSYARYFQTGGVFGDLSMCQKQIDHARQVGVNDIAFLQDFGIDYAAVKDSLIYLEQLVKQNQ</sequence>
<gene>
    <name evidence="1" type="ORF">ABVT43_09820</name>
</gene>
<dbReference type="InterPro" id="IPR036661">
    <property type="entry name" value="Luciferase-like_sf"/>
</dbReference>
<keyword evidence="2" id="KW-1185">Reference proteome</keyword>
<dbReference type="Pfam" id="PF00296">
    <property type="entry name" value="Bac_luciferase"/>
    <property type="match status" value="1"/>
</dbReference>
<dbReference type="Proteomes" id="UP001548189">
    <property type="component" value="Unassembled WGS sequence"/>
</dbReference>
<dbReference type="EMBL" id="JBEVCJ010000009">
    <property type="protein sequence ID" value="MET1255423.1"/>
    <property type="molecule type" value="Genomic_DNA"/>
</dbReference>
<accession>A0ABV2BU05</accession>
<protein>
    <submittedName>
        <fullName evidence="1">MupA/Atu3671 family FMN-dependent luciferase-like monooxygenase</fullName>
    </submittedName>
</protein>
<comment type="caution">
    <text evidence="1">The sequence shown here is derived from an EMBL/GenBank/DDBJ whole genome shotgun (WGS) entry which is preliminary data.</text>
</comment>
<dbReference type="InterPro" id="IPR050766">
    <property type="entry name" value="Bact_Lucif_Oxidored"/>
</dbReference>
<evidence type="ECO:0000313" key="1">
    <source>
        <dbReference type="EMBL" id="MET1255423.1"/>
    </source>
</evidence>
<dbReference type="InterPro" id="IPR024011">
    <property type="entry name" value="Biosynth_lucif-like_mOase_dom"/>
</dbReference>
<organism evidence="1 2">
    <name type="scientific">Aliikangiella maris</name>
    <dbReference type="NCBI Taxonomy" id="3162458"/>
    <lineage>
        <taxon>Bacteria</taxon>
        <taxon>Pseudomonadati</taxon>
        <taxon>Pseudomonadota</taxon>
        <taxon>Gammaproteobacteria</taxon>
        <taxon>Oceanospirillales</taxon>
        <taxon>Pleioneaceae</taxon>
        <taxon>Aliikangiella</taxon>
    </lineage>
</organism>
<dbReference type="SUPFAM" id="SSF51679">
    <property type="entry name" value="Bacterial luciferase-like"/>
    <property type="match status" value="1"/>
</dbReference>
<dbReference type="PANTHER" id="PTHR30137:SF8">
    <property type="entry name" value="BLR5498 PROTEIN"/>
    <property type="match status" value="1"/>
</dbReference>
<dbReference type="NCBIfam" id="TIGR04020">
    <property type="entry name" value="seco_metab_LLM"/>
    <property type="match status" value="1"/>
</dbReference>
<evidence type="ECO:0000313" key="2">
    <source>
        <dbReference type="Proteomes" id="UP001548189"/>
    </source>
</evidence>
<proteinExistence type="predicted"/>
<dbReference type="InterPro" id="IPR011251">
    <property type="entry name" value="Luciferase-like_dom"/>
</dbReference>
<dbReference type="Gene3D" id="3.20.20.30">
    <property type="entry name" value="Luciferase-like domain"/>
    <property type="match status" value="1"/>
</dbReference>
<dbReference type="PANTHER" id="PTHR30137">
    <property type="entry name" value="LUCIFERASE-LIKE MONOOXYGENASE"/>
    <property type="match status" value="1"/>
</dbReference>
<reference evidence="1 2" key="1">
    <citation type="submission" date="2024-06" db="EMBL/GenBank/DDBJ databases">
        <authorList>
            <person name="Li F."/>
        </authorList>
    </citation>
    <scope>NUCLEOTIDE SEQUENCE [LARGE SCALE GENOMIC DNA]</scope>
    <source>
        <strain evidence="1 2">GXAS 311</strain>
    </source>
</reference>